<protein>
    <recommendedName>
        <fullName evidence="3">Nicotinic acid mononucleotide adenyltransferase</fullName>
    </recommendedName>
</protein>
<gene>
    <name evidence="1" type="ORF">ACFX5D_04845</name>
</gene>
<dbReference type="SUPFAM" id="SSF160574">
    <property type="entry name" value="BT0923-like"/>
    <property type="match status" value="1"/>
</dbReference>
<dbReference type="Gene3D" id="3.10.450.360">
    <property type="match status" value="1"/>
</dbReference>
<name>A0ABW6HJT3_9FLAO</name>
<dbReference type="EMBL" id="JBHZQA010000002">
    <property type="protein sequence ID" value="MFE3847292.1"/>
    <property type="molecule type" value="Genomic_DNA"/>
</dbReference>
<sequence length="179" mass="20339">MKSFIIILFFAGFVTLSYSQDKKSSDSEEGSLTLEQLPEVVIRSAGKDFSVYLTDKNPDASVRGLQQQFISYNLGKDYEGFDSYLVTMETKNGSLAATYNGNGKLTRVVENYQNVRLPSKVIYSIYKDFPGWQIINDKFLFSQENGDIIKKQYHLKIKKNNEVRKLVVHANGEILKGVD</sequence>
<comment type="caution">
    <text evidence="1">The sequence shown here is derived from an EMBL/GenBank/DDBJ whole genome shotgun (WGS) entry which is preliminary data.</text>
</comment>
<evidence type="ECO:0000313" key="1">
    <source>
        <dbReference type="EMBL" id="MFE3847292.1"/>
    </source>
</evidence>
<evidence type="ECO:0000313" key="2">
    <source>
        <dbReference type="Proteomes" id="UP001600039"/>
    </source>
</evidence>
<organism evidence="1 2">
    <name type="scientific">Flavobacterium fructosi</name>
    <dbReference type="NCBI Taxonomy" id="3230416"/>
    <lineage>
        <taxon>Bacteria</taxon>
        <taxon>Pseudomonadati</taxon>
        <taxon>Bacteroidota</taxon>
        <taxon>Flavobacteriia</taxon>
        <taxon>Flavobacteriales</taxon>
        <taxon>Flavobacteriaceae</taxon>
        <taxon>Flavobacterium</taxon>
    </lineage>
</organism>
<proteinExistence type="predicted"/>
<dbReference type="RefSeq" id="WP_379857119.1">
    <property type="nucleotide sequence ID" value="NZ_JBHZQA010000002.1"/>
</dbReference>
<accession>A0ABW6HJT3</accession>
<evidence type="ECO:0008006" key="3">
    <source>
        <dbReference type="Google" id="ProtNLM"/>
    </source>
</evidence>
<keyword evidence="2" id="KW-1185">Reference proteome</keyword>
<dbReference type="Proteomes" id="UP001600039">
    <property type="component" value="Unassembled WGS sequence"/>
</dbReference>
<reference evidence="1 2" key="1">
    <citation type="submission" date="2024-06" db="EMBL/GenBank/DDBJ databases">
        <title>Flavobacterium spp. isolated from glacier.</title>
        <authorList>
            <person name="Han D."/>
        </authorList>
    </citation>
    <scope>NUCLEOTIDE SEQUENCE [LARGE SCALE GENOMIC DNA]</scope>
    <source>
        <strain evidence="1 2">LB3P45</strain>
    </source>
</reference>